<keyword evidence="4" id="KW-1003">Cell membrane</keyword>
<evidence type="ECO:0000256" key="6">
    <source>
        <dbReference type="ARBA" id="ARBA00022989"/>
    </source>
</evidence>
<evidence type="ECO:0000259" key="10">
    <source>
        <dbReference type="Pfam" id="PF12704"/>
    </source>
</evidence>
<dbReference type="EMBL" id="BAABFC010000016">
    <property type="protein sequence ID" value="GAA4501260.1"/>
    <property type="molecule type" value="Genomic_DNA"/>
</dbReference>
<feature type="transmembrane region" description="Helical" evidence="8">
    <location>
        <begin position="377"/>
        <end position="397"/>
    </location>
</feature>
<dbReference type="NCBIfam" id="TIGR02212">
    <property type="entry name" value="lolCE"/>
    <property type="match status" value="1"/>
</dbReference>
<dbReference type="InterPro" id="IPR025857">
    <property type="entry name" value="MacB_PCD"/>
</dbReference>
<gene>
    <name evidence="11" type="ORF">GCM10023095_24160</name>
</gene>
<dbReference type="Proteomes" id="UP001501321">
    <property type="component" value="Unassembled WGS sequence"/>
</dbReference>
<dbReference type="Pfam" id="PF02687">
    <property type="entry name" value="FtsX"/>
    <property type="match status" value="1"/>
</dbReference>
<keyword evidence="5 8" id="KW-0812">Transmembrane</keyword>
<evidence type="ECO:0000256" key="2">
    <source>
        <dbReference type="ARBA" id="ARBA00005236"/>
    </source>
</evidence>
<feature type="domain" description="MacB-like periplasmic core" evidence="10">
    <location>
        <begin position="31"/>
        <end position="240"/>
    </location>
</feature>
<feature type="transmembrane region" description="Helical" evidence="8">
    <location>
        <begin position="335"/>
        <end position="357"/>
    </location>
</feature>
<accession>A0ABP8QFN7</accession>
<reference evidence="12" key="1">
    <citation type="journal article" date="2019" name="Int. J. Syst. Evol. Microbiol.">
        <title>The Global Catalogue of Microorganisms (GCM) 10K type strain sequencing project: providing services to taxonomists for standard genome sequencing and annotation.</title>
        <authorList>
            <consortium name="The Broad Institute Genomics Platform"/>
            <consortium name="The Broad Institute Genome Sequencing Center for Infectious Disease"/>
            <person name="Wu L."/>
            <person name="Ma J."/>
        </authorList>
    </citation>
    <scope>NUCLEOTIDE SEQUENCE [LARGE SCALE GENOMIC DNA]</scope>
    <source>
        <strain evidence="12">JCM 32226</strain>
    </source>
</reference>
<evidence type="ECO:0000256" key="7">
    <source>
        <dbReference type="ARBA" id="ARBA00023136"/>
    </source>
</evidence>
<evidence type="ECO:0000256" key="5">
    <source>
        <dbReference type="ARBA" id="ARBA00022692"/>
    </source>
</evidence>
<evidence type="ECO:0000256" key="4">
    <source>
        <dbReference type="ARBA" id="ARBA00022475"/>
    </source>
</evidence>
<organism evidence="11 12">
    <name type="scientific">Pseudaeromonas paramecii</name>
    <dbReference type="NCBI Taxonomy" id="2138166"/>
    <lineage>
        <taxon>Bacteria</taxon>
        <taxon>Pseudomonadati</taxon>
        <taxon>Pseudomonadota</taxon>
        <taxon>Gammaproteobacteria</taxon>
        <taxon>Aeromonadales</taxon>
        <taxon>Aeromonadaceae</taxon>
        <taxon>Pseudaeromonas</taxon>
    </lineage>
</organism>
<evidence type="ECO:0000259" key="9">
    <source>
        <dbReference type="Pfam" id="PF02687"/>
    </source>
</evidence>
<keyword evidence="12" id="KW-1185">Reference proteome</keyword>
<evidence type="ECO:0000256" key="1">
    <source>
        <dbReference type="ARBA" id="ARBA00004651"/>
    </source>
</evidence>
<proteinExistence type="inferred from homology"/>
<keyword evidence="3" id="KW-0813">Transport</keyword>
<dbReference type="RefSeq" id="WP_345013437.1">
    <property type="nucleotide sequence ID" value="NZ_BAABFC010000016.1"/>
</dbReference>
<comment type="similarity">
    <text evidence="2">Belongs to the ABC-4 integral membrane protein family. LolC/E subfamily.</text>
</comment>
<keyword evidence="6 8" id="KW-1133">Transmembrane helix</keyword>
<evidence type="ECO:0000313" key="12">
    <source>
        <dbReference type="Proteomes" id="UP001501321"/>
    </source>
</evidence>
<comment type="caution">
    <text evidence="11">The sequence shown here is derived from an EMBL/GenBank/DDBJ whole genome shotgun (WGS) entry which is preliminary data.</text>
</comment>
<comment type="subcellular location">
    <subcellularLocation>
        <location evidence="1">Cell membrane</location>
        <topology evidence="1">Multi-pass membrane protein</topology>
    </subcellularLocation>
</comment>
<dbReference type="InterPro" id="IPR011925">
    <property type="entry name" value="LolCE_TM"/>
</dbReference>
<sequence length="411" mass="44195">MTFSIFQPLSLAIGLRYAGARGEDRFASFVSLFSTFGIAIGVAALIVVSSVMNGFEGQLKGRILGVIPHAVLSDADGRLSHWQTLAEALPKQPHELARAPLIRGEVMAQSPGELTALSLMGIDPLHFPASDRLAQQLGPELLAKLTPGSFNIIVGSGIARRLTLLPGDQVRLLSGEGSRFTPLGRVPSQRLFTLVGSFEVRADVDEQVALVNLEDARRLLRYGPDQVSGLRLWLDDAFAVSQIHPDQLPDGLVLHDWREERGELFRAVAMEKHLMSLMLVLIIMVAAFNILSALVMVVLDKQGEVAILRTMGLETGAVLRIFMVQGAWSGIMGGLFGTLLGCTLAAYLNQALALLGLNLYMAAGGQGLPVVMLPGQIALISLGGLLISFLATLYPAYRAAAIRPAEALRYE</sequence>
<evidence type="ECO:0000313" key="11">
    <source>
        <dbReference type="EMBL" id="GAA4501260.1"/>
    </source>
</evidence>
<keyword evidence="11" id="KW-0449">Lipoprotein</keyword>
<dbReference type="PANTHER" id="PTHR30489">
    <property type="entry name" value="LIPOPROTEIN-RELEASING SYSTEM TRANSMEMBRANE PROTEIN LOLE"/>
    <property type="match status" value="1"/>
</dbReference>
<feature type="transmembrane region" description="Helical" evidence="8">
    <location>
        <begin position="274"/>
        <end position="299"/>
    </location>
</feature>
<protein>
    <submittedName>
        <fullName evidence="11">Lipoprotein-releasing ABC transporter permease subunit</fullName>
    </submittedName>
</protein>
<dbReference type="PANTHER" id="PTHR30489:SF8">
    <property type="entry name" value="LIPOPROTEIN-RELEASING SYSTEM TRANSMEMBRANE PROTEIN LOLC"/>
    <property type="match status" value="1"/>
</dbReference>
<dbReference type="InterPro" id="IPR003838">
    <property type="entry name" value="ABC3_permease_C"/>
</dbReference>
<dbReference type="Pfam" id="PF12704">
    <property type="entry name" value="MacB_PCD"/>
    <property type="match status" value="1"/>
</dbReference>
<feature type="domain" description="ABC3 transporter permease C-terminal" evidence="9">
    <location>
        <begin position="277"/>
        <end position="402"/>
    </location>
</feature>
<evidence type="ECO:0000256" key="8">
    <source>
        <dbReference type="SAM" id="Phobius"/>
    </source>
</evidence>
<keyword evidence="7 8" id="KW-0472">Membrane</keyword>
<feature type="transmembrane region" description="Helical" evidence="8">
    <location>
        <begin position="30"/>
        <end position="52"/>
    </location>
</feature>
<evidence type="ECO:0000256" key="3">
    <source>
        <dbReference type="ARBA" id="ARBA00022448"/>
    </source>
</evidence>
<dbReference type="InterPro" id="IPR051447">
    <property type="entry name" value="Lipoprotein-release_system"/>
</dbReference>
<name>A0ABP8QFN7_9GAMM</name>